<dbReference type="InterPro" id="IPR041569">
    <property type="entry name" value="AAA_lid_3"/>
</dbReference>
<keyword evidence="4" id="KW-0103">Bromodomain</keyword>
<dbReference type="Gene3D" id="3.40.50.300">
    <property type="entry name" value="P-loop containing nucleotide triphosphate hydrolases"/>
    <property type="match status" value="2"/>
</dbReference>
<feature type="region of interest" description="Disordered" evidence="5">
    <location>
        <begin position="1"/>
        <end position="47"/>
    </location>
</feature>
<feature type="compositionally biased region" description="Acidic residues" evidence="5">
    <location>
        <begin position="733"/>
        <end position="746"/>
    </location>
</feature>
<feature type="compositionally biased region" description="Polar residues" evidence="5">
    <location>
        <begin position="301"/>
        <end position="312"/>
    </location>
</feature>
<feature type="region of interest" description="Disordered" evidence="5">
    <location>
        <begin position="841"/>
        <end position="861"/>
    </location>
</feature>
<dbReference type="InterPro" id="IPR045199">
    <property type="entry name" value="ATAD2-like"/>
</dbReference>
<feature type="compositionally biased region" description="Basic residues" evidence="5">
    <location>
        <begin position="670"/>
        <end position="679"/>
    </location>
</feature>
<feature type="compositionally biased region" description="Basic and acidic residues" evidence="5">
    <location>
        <begin position="1787"/>
        <end position="1797"/>
    </location>
</feature>
<dbReference type="InterPro" id="IPR027417">
    <property type="entry name" value="P-loop_NTPase"/>
</dbReference>
<dbReference type="SUPFAM" id="SSF52540">
    <property type="entry name" value="P-loop containing nucleoside triphosphate hydrolases"/>
    <property type="match status" value="2"/>
</dbReference>
<accession>A0ABR0C846</accession>
<dbReference type="Gene3D" id="1.10.8.60">
    <property type="match status" value="1"/>
</dbReference>
<feature type="compositionally biased region" description="Basic residues" evidence="5">
    <location>
        <begin position="167"/>
        <end position="177"/>
    </location>
</feature>
<feature type="compositionally biased region" description="Basic and acidic residues" evidence="5">
    <location>
        <begin position="480"/>
        <end position="491"/>
    </location>
</feature>
<feature type="compositionally biased region" description="Acidic residues" evidence="5">
    <location>
        <begin position="689"/>
        <end position="698"/>
    </location>
</feature>
<feature type="domain" description="AAA+ ATPase" evidence="6">
    <location>
        <begin position="957"/>
        <end position="1098"/>
    </location>
</feature>
<dbReference type="Pfam" id="PF17862">
    <property type="entry name" value="AAA_lid_3"/>
    <property type="match status" value="1"/>
</dbReference>
<dbReference type="InterPro" id="IPR003959">
    <property type="entry name" value="ATPase_AAA_core"/>
</dbReference>
<feature type="compositionally biased region" description="Acidic residues" evidence="5">
    <location>
        <begin position="445"/>
        <end position="479"/>
    </location>
</feature>
<feature type="compositionally biased region" description="Polar residues" evidence="5">
    <location>
        <begin position="1760"/>
        <end position="1786"/>
    </location>
</feature>
<name>A0ABR0C846_PURLI</name>
<feature type="compositionally biased region" description="Acidic residues" evidence="5">
    <location>
        <begin position="393"/>
        <end position="420"/>
    </location>
</feature>
<feature type="region of interest" description="Disordered" evidence="5">
    <location>
        <begin position="1829"/>
        <end position="1880"/>
    </location>
</feature>
<feature type="compositionally biased region" description="Polar residues" evidence="5">
    <location>
        <begin position="1870"/>
        <end position="1879"/>
    </location>
</feature>
<organism evidence="7 8">
    <name type="scientific">Purpureocillium lilacinum</name>
    <name type="common">Paecilomyces lilacinus</name>
    <dbReference type="NCBI Taxonomy" id="33203"/>
    <lineage>
        <taxon>Eukaryota</taxon>
        <taxon>Fungi</taxon>
        <taxon>Dikarya</taxon>
        <taxon>Ascomycota</taxon>
        <taxon>Pezizomycotina</taxon>
        <taxon>Sordariomycetes</taxon>
        <taxon>Hypocreomycetidae</taxon>
        <taxon>Hypocreales</taxon>
        <taxon>Ophiocordycipitaceae</taxon>
        <taxon>Purpureocillium</taxon>
    </lineage>
</organism>
<gene>
    <name evidence="7" type="ORF">Purlil1_3185</name>
</gene>
<dbReference type="PANTHER" id="PTHR23069">
    <property type="entry name" value="AAA DOMAIN-CONTAINING"/>
    <property type="match status" value="1"/>
</dbReference>
<dbReference type="InterPro" id="IPR003593">
    <property type="entry name" value="AAA+_ATPase"/>
</dbReference>
<dbReference type="EMBL" id="JAWRVI010000008">
    <property type="protein sequence ID" value="KAK4092564.1"/>
    <property type="molecule type" value="Genomic_DNA"/>
</dbReference>
<feature type="compositionally biased region" description="Basic residues" evidence="5">
    <location>
        <begin position="718"/>
        <end position="727"/>
    </location>
</feature>
<protein>
    <recommendedName>
        <fullName evidence="6">AAA+ ATPase domain-containing protein</fullName>
    </recommendedName>
</protein>
<feature type="compositionally biased region" description="Low complexity" evidence="5">
    <location>
        <begin position="502"/>
        <end position="517"/>
    </location>
</feature>
<comment type="similarity">
    <text evidence="1">Belongs to the AAA ATPase family.</text>
</comment>
<feature type="compositionally biased region" description="Basic and acidic residues" evidence="5">
    <location>
        <begin position="11"/>
        <end position="25"/>
    </location>
</feature>
<dbReference type="CDD" id="cd05491">
    <property type="entry name" value="Bromo_TBP7_like"/>
    <property type="match status" value="1"/>
</dbReference>
<feature type="compositionally biased region" description="Acidic residues" evidence="5">
    <location>
        <begin position="584"/>
        <end position="596"/>
    </location>
</feature>
<evidence type="ECO:0000313" key="7">
    <source>
        <dbReference type="EMBL" id="KAK4092564.1"/>
    </source>
</evidence>
<evidence type="ECO:0000313" key="8">
    <source>
        <dbReference type="Proteomes" id="UP001287286"/>
    </source>
</evidence>
<feature type="domain" description="AAA+ ATPase" evidence="6">
    <location>
        <begin position="1259"/>
        <end position="1393"/>
    </location>
</feature>
<reference evidence="7 8" key="1">
    <citation type="journal article" date="2024" name="Microbiol. Resour. Announc.">
        <title>Genome annotations for the ascomycete fungi Trichoderma harzianum, Trichoderma aggressivum, and Purpureocillium lilacinum.</title>
        <authorList>
            <person name="Beijen E.P.W."/>
            <person name="Ohm R.A."/>
        </authorList>
    </citation>
    <scope>NUCLEOTIDE SEQUENCE [LARGE SCALE GENOMIC DNA]</scope>
    <source>
        <strain evidence="7 8">CBS 150709</strain>
    </source>
</reference>
<dbReference type="Pfam" id="PF00004">
    <property type="entry name" value="AAA"/>
    <property type="match status" value="2"/>
</dbReference>
<sequence>MSAVPASEEDNDHRTLVGRSNDCRSTRTHCLAQRPQRPPAPIPSTAATVAARPSLAVGQTALPPRRPSALPRSLDLSRKAWRHVVVAPEILENPGYLKLGQDRCQTLTVLRIETSHALLRARMEMALGPPITMLRRAVRLHFSGLHVKQPTNGVARAARYQVPSPSHPRRRHAHRTARPTACPSSLLESPITSAHLESRQHRDNHRWSPTPPTARWAGHPLPCFLCVSAPRDDLVGPRSTSRPRRPATAVDPFTLLLAIVHPPAPLKLALFISSAAHLHQQTHTDLQDIFADLSPMVRTTSPSIINPASPLTNARPAGITTTQPPRRRTKNCVAMGSKRKRVLEDFDPNKSDSEDENFDPSEQRPQRSSKKARPSRGSRPGRKRSHRYRGSDIDDDEDEELSDSQEEGSFVDDDEEEEQDAPVNAAGRRTRKAARTFHNYKESSDGEDEDAEDIKDDEDDVPEDEPEAEAAEELEEPEEPQPKEESHEPTSRRLVKLRVPKTATMPTTRRSTRASTADTDEFVELSNSGRHAVTSRDSRSRSPEAYTRTRKSSRAMKGLKSAPEPIEPIQEATQESSAPRVDDADQPDELSQDADILEGKAADEEMHDVAAGDQDQEEPKEEAEATEAAVGDDDDDDDVPVTRRTRASRAAASAPEEGQSDADPNTTSRRLTRGSRTKKSTQEPSSDFEPGDESEDAEMSGSDKAKNQEDDSPTPRGRSNRRGGRTSRRADDSADEEPDFDLDELNEEARELRQSSRPRRRRRESPVAYQEHSRRSRAKVNYYMPPLTAVNIEEEEIQDPAPTPSRSRRGRGGGGGGWDRGLNTTYGPFGGGGGGGSLLGGPWGTGAAGGADSDSSDDEMVHRSSVAGNVGMTPTSAAPGGLLPGGQGLAAEAVGATPNVGKIKDRKALADADPLGVDLNVDFSKVGGLQGHIDQLKEMVQLPLLYPELFAKFHVTPPRGVLFHGPPGTGKTLLARALANSVGSGGRKISFYMRKGADALSKWVGEAEKQLRLLFEEARKTQPSIIFFDEIDGLAPVRSSKQEQIHASIVSTLLALMDGMDGRGQVIVIGATNRPDNIDPALRRPGRFDREFYFPLPDIEGRRAILDIHTQDWGLSDQFKASLAEKTKGYGGADLRALCTEAALNSIQRTYPQIYSSREKLIVDPDKITVHASDFMMSIKKLIPSSERSATSGAQPLPRSVEPLLRAQFAEAKRVLDHLLPRKKKLTALEEAMYEQYQDDDHGFGREVMHQEFERSRVFRPRFLIYGVHGMGQTYISSAILHYFEGLHVQNFDLPSLLADGRPMEQVIVGLFTEVRRHKPSVIYIPNIDAWYATLTGTVALITFQTMLKSIQPTDPVLLLATAECEKGGLPGELVRDFFGYARKNKMEIGRPERSYRMEYFSTTLEYVKKKPAEFPDPENRKKRVLEELPVAPTIQSKPPTKAEMKAVQKRDHQLLNGLKIQLQPIMDQINRRYKKFRQPVIPPAQIEYLFAEADPNFVRPDIPGAEVRPFEIVKDKHGNDVLRDTATGKCYYNLETTTIEERLSNGFYARPKDFLFDIKALARDARNIGDKERTLKANELLSNVEVDVASIETSTAHIDWEGLYQRQLQRAKLAAERERKRALLQSISDRFQSEQAAGNDSDSQGPVTLGEAVPGARTMARFQLRSPLSNGHGLGLEQAQEPHPLSNGTSNQTDGIKDADVQMSGVEDTQDATQTPAMGPPARSADQSAAAYTGMTQISQKSAVTSLPPGVSPSAVINEASTTKTSDPSTHRSSNWSTQLTNGTHGEQRNSGHDNDADIPDTLPLPAQSQATSSDEVWIHSQAQAMARGDVAPSVAGSSQSQARPVDSGSRSGGAPPQSQDTHGEDSHLGNSGSSASQPLAVDGAVEGFLVEVTDGTSGCTIEQLEQINRELMDEIWSSRHEWNRMKVLGRVTRVFNDTIGEMEITQGMDPLSQE</sequence>
<evidence type="ECO:0000256" key="3">
    <source>
        <dbReference type="ARBA" id="ARBA00022840"/>
    </source>
</evidence>
<keyword evidence="3" id="KW-0067">ATP-binding</keyword>
<evidence type="ECO:0000256" key="5">
    <source>
        <dbReference type="SAM" id="MobiDB-lite"/>
    </source>
</evidence>
<dbReference type="Proteomes" id="UP001287286">
    <property type="component" value="Unassembled WGS sequence"/>
</dbReference>
<dbReference type="PROSITE" id="PS00674">
    <property type="entry name" value="AAA"/>
    <property type="match status" value="1"/>
</dbReference>
<feature type="compositionally biased region" description="Basic and acidic residues" evidence="5">
    <location>
        <begin position="342"/>
        <end position="352"/>
    </location>
</feature>
<proteinExistence type="inferred from homology"/>
<evidence type="ECO:0000256" key="2">
    <source>
        <dbReference type="ARBA" id="ARBA00022741"/>
    </source>
</evidence>
<feature type="region of interest" description="Disordered" evidence="5">
    <location>
        <begin position="161"/>
        <end position="184"/>
    </location>
</feature>
<feature type="compositionally biased region" description="Basic and acidic residues" evidence="5">
    <location>
        <begin position="597"/>
        <end position="610"/>
    </location>
</feature>
<feature type="compositionally biased region" description="Basic residues" evidence="5">
    <location>
        <begin position="367"/>
        <end position="388"/>
    </location>
</feature>
<comment type="caution">
    <text evidence="7">The sequence shown here is derived from an EMBL/GenBank/DDBJ whole genome shotgun (WGS) entry which is preliminary data.</text>
</comment>
<dbReference type="InterPro" id="IPR003960">
    <property type="entry name" value="ATPase_AAA_CS"/>
</dbReference>
<feature type="compositionally biased region" description="Polar residues" evidence="5">
    <location>
        <begin position="1735"/>
        <end position="1746"/>
    </location>
</feature>
<evidence type="ECO:0000256" key="1">
    <source>
        <dbReference type="ARBA" id="ARBA00006914"/>
    </source>
</evidence>
<evidence type="ECO:0000256" key="4">
    <source>
        <dbReference type="ARBA" id="ARBA00023117"/>
    </source>
</evidence>
<feature type="compositionally biased region" description="Acidic residues" evidence="5">
    <location>
        <begin position="614"/>
        <end position="639"/>
    </location>
</feature>
<keyword evidence="8" id="KW-1185">Reference proteome</keyword>
<evidence type="ECO:0000259" key="6">
    <source>
        <dbReference type="SMART" id="SM00382"/>
    </source>
</evidence>
<keyword evidence="2" id="KW-0547">Nucleotide-binding</keyword>
<dbReference type="PANTHER" id="PTHR23069:SF0">
    <property type="entry name" value="TAT-BINDING HOMOLOG 7"/>
    <property type="match status" value="1"/>
</dbReference>
<feature type="region of interest" description="Disordered" evidence="5">
    <location>
        <begin position="301"/>
        <end position="823"/>
    </location>
</feature>
<dbReference type="SMART" id="SM00382">
    <property type="entry name" value="AAA"/>
    <property type="match status" value="2"/>
</dbReference>
<feature type="region of interest" description="Disordered" evidence="5">
    <location>
        <begin position="1668"/>
        <end position="1816"/>
    </location>
</feature>